<proteinExistence type="predicted"/>
<dbReference type="SUPFAM" id="SSF54236">
    <property type="entry name" value="Ubiquitin-like"/>
    <property type="match status" value="1"/>
</dbReference>
<name>A0ABC8RXX8_9AQUA</name>
<dbReference type="AlphaFoldDB" id="A0ABC8RXX8"/>
<evidence type="ECO:0008006" key="3">
    <source>
        <dbReference type="Google" id="ProtNLM"/>
    </source>
</evidence>
<keyword evidence="2" id="KW-1185">Reference proteome</keyword>
<comment type="caution">
    <text evidence="1">The sequence shown here is derived from an EMBL/GenBank/DDBJ whole genome shotgun (WGS) entry which is preliminary data.</text>
</comment>
<organism evidence="1 2">
    <name type="scientific">Ilex paraguariensis</name>
    <name type="common">yerba mate</name>
    <dbReference type="NCBI Taxonomy" id="185542"/>
    <lineage>
        <taxon>Eukaryota</taxon>
        <taxon>Viridiplantae</taxon>
        <taxon>Streptophyta</taxon>
        <taxon>Embryophyta</taxon>
        <taxon>Tracheophyta</taxon>
        <taxon>Spermatophyta</taxon>
        <taxon>Magnoliopsida</taxon>
        <taxon>eudicotyledons</taxon>
        <taxon>Gunneridae</taxon>
        <taxon>Pentapetalae</taxon>
        <taxon>asterids</taxon>
        <taxon>campanulids</taxon>
        <taxon>Aquifoliales</taxon>
        <taxon>Aquifoliaceae</taxon>
        <taxon>Ilex</taxon>
    </lineage>
</organism>
<dbReference type="InterPro" id="IPR029071">
    <property type="entry name" value="Ubiquitin-like_domsf"/>
</dbReference>
<evidence type="ECO:0000313" key="2">
    <source>
        <dbReference type="Proteomes" id="UP001642360"/>
    </source>
</evidence>
<sequence length="154" mass="17294">MVGFSVSDQSPVYAGNLLEDSKTLACYDIKEEAISKMLPSTIQIFVKKWNGETTMLEDGRDLASYGIQKHSTLHQIFYPSTTRLHQMNLSEITDSGPSLPNSTTILNLKHMIAKVLKTPVKTVFLGRKPLRDYFSLADYVIQKSTVLVVALQER</sequence>
<dbReference type="Gene3D" id="3.10.20.90">
    <property type="entry name" value="Phosphatidylinositol 3-kinase Catalytic Subunit, Chain A, domain 1"/>
    <property type="match status" value="2"/>
</dbReference>
<accession>A0ABC8RXX8</accession>
<protein>
    <recommendedName>
        <fullName evidence="3">Ubiquitin-like domain-containing protein</fullName>
    </recommendedName>
</protein>
<evidence type="ECO:0000313" key="1">
    <source>
        <dbReference type="EMBL" id="CAK9149737.1"/>
    </source>
</evidence>
<reference evidence="1 2" key="1">
    <citation type="submission" date="2024-02" db="EMBL/GenBank/DDBJ databases">
        <authorList>
            <person name="Vignale AGUSTIN F."/>
            <person name="Sosa J E."/>
            <person name="Modenutti C."/>
        </authorList>
    </citation>
    <scope>NUCLEOTIDE SEQUENCE [LARGE SCALE GENOMIC DNA]</scope>
</reference>
<dbReference type="Proteomes" id="UP001642360">
    <property type="component" value="Unassembled WGS sequence"/>
</dbReference>
<gene>
    <name evidence="1" type="ORF">ILEXP_LOCUS17807</name>
</gene>
<dbReference type="EMBL" id="CAUOFW020001932">
    <property type="protein sequence ID" value="CAK9149737.1"/>
    <property type="molecule type" value="Genomic_DNA"/>
</dbReference>
<dbReference type="CDD" id="cd17039">
    <property type="entry name" value="Ubl_ubiquitin_like"/>
    <property type="match status" value="1"/>
</dbReference>